<feature type="compositionally biased region" description="Low complexity" evidence="8">
    <location>
        <begin position="268"/>
        <end position="277"/>
    </location>
</feature>
<feature type="compositionally biased region" description="Basic and acidic residues" evidence="8">
    <location>
        <begin position="475"/>
        <end position="486"/>
    </location>
</feature>
<feature type="region of interest" description="Disordered" evidence="8">
    <location>
        <begin position="1"/>
        <end position="130"/>
    </location>
</feature>
<proteinExistence type="predicted"/>
<evidence type="ECO:0000313" key="10">
    <source>
        <dbReference type="EMBL" id="KAJ7040756.1"/>
    </source>
</evidence>
<feature type="compositionally biased region" description="Polar residues" evidence="8">
    <location>
        <begin position="488"/>
        <end position="502"/>
    </location>
</feature>
<feature type="compositionally biased region" description="Basic and acidic residues" evidence="8">
    <location>
        <begin position="243"/>
        <end position="255"/>
    </location>
</feature>
<feature type="region of interest" description="Disordered" evidence="8">
    <location>
        <begin position="152"/>
        <end position="210"/>
    </location>
</feature>
<keyword evidence="2" id="KW-0479">Metal-binding</keyword>
<dbReference type="GO" id="GO:0010468">
    <property type="term" value="P:regulation of gene expression"/>
    <property type="evidence" value="ECO:0007669"/>
    <property type="project" value="TreeGrafter"/>
</dbReference>
<dbReference type="InterPro" id="IPR036236">
    <property type="entry name" value="Znf_C2H2_sf"/>
</dbReference>
<feature type="compositionally biased region" description="Polar residues" evidence="8">
    <location>
        <begin position="79"/>
        <end position="114"/>
    </location>
</feature>
<comment type="caution">
    <text evidence="10">The sequence shown here is derived from an EMBL/GenBank/DDBJ whole genome shotgun (WGS) entry which is preliminary data.</text>
</comment>
<feature type="domain" description="C2H2-type" evidence="9">
    <location>
        <begin position="603"/>
        <end position="627"/>
    </location>
</feature>
<feature type="compositionally biased region" description="Basic and acidic residues" evidence="8">
    <location>
        <begin position="282"/>
        <end position="297"/>
    </location>
</feature>
<feature type="compositionally biased region" description="Basic and acidic residues" evidence="8">
    <location>
        <begin position="152"/>
        <end position="168"/>
    </location>
</feature>
<comment type="subcellular location">
    <subcellularLocation>
        <location evidence="1">Nucleus</location>
    </subcellularLocation>
</comment>
<dbReference type="InterPro" id="IPR013087">
    <property type="entry name" value="Znf_C2H2_type"/>
</dbReference>
<keyword evidence="3" id="KW-0677">Repeat</keyword>
<evidence type="ECO:0000256" key="7">
    <source>
        <dbReference type="PROSITE-ProRule" id="PRU00042"/>
    </source>
</evidence>
<dbReference type="SMART" id="SM00355">
    <property type="entry name" value="ZnF_C2H2"/>
    <property type="match status" value="2"/>
</dbReference>
<evidence type="ECO:0000256" key="8">
    <source>
        <dbReference type="SAM" id="MobiDB-lite"/>
    </source>
</evidence>
<feature type="compositionally biased region" description="Polar residues" evidence="8">
    <location>
        <begin position="330"/>
        <end position="340"/>
    </location>
</feature>
<feature type="compositionally biased region" description="Low complexity" evidence="8">
    <location>
        <begin position="18"/>
        <end position="27"/>
    </location>
</feature>
<protein>
    <recommendedName>
        <fullName evidence="9">C2H2-type domain-containing protein</fullName>
    </recommendedName>
</protein>
<feature type="region of interest" description="Disordered" evidence="8">
    <location>
        <begin position="393"/>
        <end position="535"/>
    </location>
</feature>
<gene>
    <name evidence="10" type="ORF">C8F04DRAFT_226817</name>
</gene>
<dbReference type="PANTHER" id="PTHR16515">
    <property type="entry name" value="PR DOMAIN ZINC FINGER PROTEIN"/>
    <property type="match status" value="1"/>
</dbReference>
<keyword evidence="6" id="KW-0539">Nucleus</keyword>
<evidence type="ECO:0000259" key="9">
    <source>
        <dbReference type="PROSITE" id="PS50157"/>
    </source>
</evidence>
<sequence>MENIRPLDEPSDDPPSPASSDATTEPANEAEVPVDDALFKSGSPDGDPNQRKRASEDEKISSTPTPHKRSPNLFDWRANGQTSRTAPQDGQGEASGSTAQGQDIGSTRRSTRYCSTPLRIAPHPSLTAIDSSSLLTDQAIMICRMGALPRREGSWRQELGESPPKKIDFSAPSSGGSGNGDSKDEGPSHLSRPAEPRAPINPSASRPRKPVVILTETFISPSVLQRVQETNEPNHRAAVALEEGPRTRSNRDRNTEQTSGSWTTPIGFLPLSSPSPFYSTSDNKRKMKSDNSEEDHRPAKRDKRLSHSGPSSTPPILFNSSWSGEIGTQARVTSTAANTTFDRESRQQRRLGVSSPTVWDTEGDRRAESPSLRTTACVCQLVMVHHLVASGKRNQNDLEEPHYPSITGERSSQCPDPSEVQRYKRRRTQGQTREASRSLDRSYPPVQSTPPDPEPGSSSGPRLRTRLPAPMGASRFDDAERDKDFLNRWTNEAHVSQPNRRSTGGKRVEQYPSAPEPSGPSGSKSSRSRKQKQSKEVAYPLDYFQPPVHFAPPPGPEPVIGGAYISSTADDSWNLEGHTSTSARPQRKKPRVRGAIYSEKPRFECPSCAATFVGLYELNRHREIHAGITYQCPYCLREFHQKYGMDRHVRSQCCRKHNRR</sequence>
<feature type="region of interest" description="Disordered" evidence="8">
    <location>
        <begin position="573"/>
        <end position="592"/>
    </location>
</feature>
<evidence type="ECO:0000313" key="11">
    <source>
        <dbReference type="Proteomes" id="UP001218188"/>
    </source>
</evidence>
<dbReference type="PROSITE" id="PS50157">
    <property type="entry name" value="ZINC_FINGER_C2H2_2"/>
    <property type="match status" value="2"/>
</dbReference>
<dbReference type="GO" id="GO:0008270">
    <property type="term" value="F:zinc ion binding"/>
    <property type="evidence" value="ECO:0007669"/>
    <property type="project" value="UniProtKB-KW"/>
</dbReference>
<organism evidence="10 11">
    <name type="scientific">Mycena alexandri</name>
    <dbReference type="NCBI Taxonomy" id="1745969"/>
    <lineage>
        <taxon>Eukaryota</taxon>
        <taxon>Fungi</taxon>
        <taxon>Dikarya</taxon>
        <taxon>Basidiomycota</taxon>
        <taxon>Agaricomycotina</taxon>
        <taxon>Agaricomycetes</taxon>
        <taxon>Agaricomycetidae</taxon>
        <taxon>Agaricales</taxon>
        <taxon>Marasmiineae</taxon>
        <taxon>Mycenaceae</taxon>
        <taxon>Mycena</taxon>
    </lineage>
</organism>
<keyword evidence="5" id="KW-0862">Zinc</keyword>
<dbReference type="AlphaFoldDB" id="A0AAD6T6J5"/>
<dbReference type="PANTHER" id="PTHR16515:SF49">
    <property type="entry name" value="GASTRULA ZINC FINGER PROTEIN XLCGF49.1-LIKE-RELATED"/>
    <property type="match status" value="1"/>
</dbReference>
<feature type="region of interest" description="Disordered" evidence="8">
    <location>
        <begin position="225"/>
        <end position="371"/>
    </location>
</feature>
<evidence type="ECO:0000256" key="4">
    <source>
        <dbReference type="ARBA" id="ARBA00022771"/>
    </source>
</evidence>
<evidence type="ECO:0000256" key="1">
    <source>
        <dbReference type="ARBA" id="ARBA00004123"/>
    </source>
</evidence>
<keyword evidence="11" id="KW-1185">Reference proteome</keyword>
<dbReference type="SUPFAM" id="SSF57667">
    <property type="entry name" value="beta-beta-alpha zinc fingers"/>
    <property type="match status" value="1"/>
</dbReference>
<evidence type="ECO:0000256" key="5">
    <source>
        <dbReference type="ARBA" id="ARBA00022833"/>
    </source>
</evidence>
<evidence type="ECO:0000256" key="6">
    <source>
        <dbReference type="ARBA" id="ARBA00023242"/>
    </source>
</evidence>
<evidence type="ECO:0000256" key="3">
    <source>
        <dbReference type="ARBA" id="ARBA00022737"/>
    </source>
</evidence>
<keyword evidence="4 7" id="KW-0863">Zinc-finger</keyword>
<reference evidence="10" key="1">
    <citation type="submission" date="2023-03" db="EMBL/GenBank/DDBJ databases">
        <title>Massive genome expansion in bonnet fungi (Mycena s.s.) driven by repeated elements and novel gene families across ecological guilds.</title>
        <authorList>
            <consortium name="Lawrence Berkeley National Laboratory"/>
            <person name="Harder C.B."/>
            <person name="Miyauchi S."/>
            <person name="Viragh M."/>
            <person name="Kuo A."/>
            <person name="Thoen E."/>
            <person name="Andreopoulos B."/>
            <person name="Lu D."/>
            <person name="Skrede I."/>
            <person name="Drula E."/>
            <person name="Henrissat B."/>
            <person name="Morin E."/>
            <person name="Kohler A."/>
            <person name="Barry K."/>
            <person name="LaButti K."/>
            <person name="Morin E."/>
            <person name="Salamov A."/>
            <person name="Lipzen A."/>
            <person name="Mereny Z."/>
            <person name="Hegedus B."/>
            <person name="Baldrian P."/>
            <person name="Stursova M."/>
            <person name="Weitz H."/>
            <person name="Taylor A."/>
            <person name="Grigoriev I.V."/>
            <person name="Nagy L.G."/>
            <person name="Martin F."/>
            <person name="Kauserud H."/>
        </authorList>
    </citation>
    <scope>NUCLEOTIDE SEQUENCE</scope>
    <source>
        <strain evidence="10">CBHHK200</strain>
    </source>
</reference>
<dbReference type="GO" id="GO:0005634">
    <property type="term" value="C:nucleus"/>
    <property type="evidence" value="ECO:0007669"/>
    <property type="project" value="UniProtKB-SubCell"/>
</dbReference>
<dbReference type="PROSITE" id="PS00028">
    <property type="entry name" value="ZINC_FINGER_C2H2_1"/>
    <property type="match status" value="1"/>
</dbReference>
<feature type="compositionally biased region" description="Polar residues" evidence="8">
    <location>
        <begin position="573"/>
        <end position="584"/>
    </location>
</feature>
<dbReference type="InterPro" id="IPR050331">
    <property type="entry name" value="Zinc_finger"/>
</dbReference>
<feature type="domain" description="C2H2-type" evidence="9">
    <location>
        <begin position="630"/>
        <end position="660"/>
    </location>
</feature>
<accession>A0AAD6T6J5</accession>
<name>A0AAD6T6J5_9AGAR</name>
<dbReference type="Proteomes" id="UP001218188">
    <property type="component" value="Unassembled WGS sequence"/>
</dbReference>
<feature type="compositionally biased region" description="Basic and acidic residues" evidence="8">
    <location>
        <begin position="48"/>
        <end position="60"/>
    </location>
</feature>
<evidence type="ECO:0000256" key="2">
    <source>
        <dbReference type="ARBA" id="ARBA00022723"/>
    </source>
</evidence>
<dbReference type="Gene3D" id="3.30.160.60">
    <property type="entry name" value="Classic Zinc Finger"/>
    <property type="match status" value="1"/>
</dbReference>
<feature type="compositionally biased region" description="Basic and acidic residues" evidence="8">
    <location>
        <begin position="181"/>
        <end position="195"/>
    </location>
</feature>
<dbReference type="EMBL" id="JARJCM010000020">
    <property type="protein sequence ID" value="KAJ7040756.1"/>
    <property type="molecule type" value="Genomic_DNA"/>
</dbReference>